<dbReference type="InterPro" id="IPR055635">
    <property type="entry name" value="DUF7211"/>
</dbReference>
<sequence>MDDVLIHYGVLGMKWGVRRYQNKDGSLTSAGKKRYSGDSDSSSGVSNAQRRSANFAKAAKQASTLTSAVANSVKTTKNSVSIKKMKDMSDDDLMKANKRDALEAQYKKNRGIEKGSQSSSVYDRVDKAMQGVSEAANNIQKKYERAADSETARKAKRMSEDELRKAVNRMNLERQYRDLSKADRESGANYVYNRRKETVSDIISVTMPLVTSIVAPIIVGKILKN</sequence>
<name>A0A8S5M8P9_9CAUD</name>
<evidence type="ECO:0000256" key="1">
    <source>
        <dbReference type="SAM" id="MobiDB-lite"/>
    </source>
</evidence>
<feature type="region of interest" description="Disordered" evidence="1">
    <location>
        <begin position="26"/>
        <end position="54"/>
    </location>
</feature>
<proteinExistence type="predicted"/>
<organism evidence="2">
    <name type="scientific">Siphoviridae sp. ctEYW18</name>
    <dbReference type="NCBI Taxonomy" id="2826208"/>
    <lineage>
        <taxon>Viruses</taxon>
        <taxon>Duplodnaviria</taxon>
        <taxon>Heunggongvirae</taxon>
        <taxon>Uroviricota</taxon>
        <taxon>Caudoviricetes</taxon>
    </lineage>
</organism>
<dbReference type="EMBL" id="BK014848">
    <property type="protein sequence ID" value="DAD78614.1"/>
    <property type="molecule type" value="Genomic_DNA"/>
</dbReference>
<reference evidence="2" key="1">
    <citation type="journal article" date="2021" name="Proc. Natl. Acad. Sci. U.S.A.">
        <title>A Catalog of Tens of Thousands of Viruses from Human Metagenomes Reveals Hidden Associations with Chronic Diseases.</title>
        <authorList>
            <person name="Tisza M.J."/>
            <person name="Buck C.B."/>
        </authorList>
    </citation>
    <scope>NUCLEOTIDE SEQUENCE</scope>
    <source>
        <strain evidence="2">CtEYW18</strain>
    </source>
</reference>
<evidence type="ECO:0000313" key="2">
    <source>
        <dbReference type="EMBL" id="DAD78614.1"/>
    </source>
</evidence>
<accession>A0A8S5M8P9</accession>
<dbReference type="Pfam" id="PF23847">
    <property type="entry name" value="DUF7211"/>
    <property type="match status" value="1"/>
</dbReference>
<protein>
    <submittedName>
        <fullName evidence="2">Uncharacterized protein</fullName>
    </submittedName>
</protein>